<evidence type="ECO:0000259" key="9">
    <source>
        <dbReference type="PROSITE" id="PS51733"/>
    </source>
</evidence>
<keyword evidence="5" id="KW-0012">Acyltransferase</keyword>
<evidence type="ECO:0000256" key="1">
    <source>
        <dbReference type="ARBA" id="ARBA00004821"/>
    </source>
</evidence>
<evidence type="ECO:0000256" key="6">
    <source>
        <dbReference type="PIRSR" id="PIRSR016262-1"/>
    </source>
</evidence>
<evidence type="ECO:0000256" key="2">
    <source>
        <dbReference type="ARBA" id="ARBA00007907"/>
    </source>
</evidence>
<protein>
    <recommendedName>
        <fullName evidence="3">lipoyl(octanoyl) transferase</fullName>
        <ecNumber evidence="3">2.3.1.181</ecNumber>
    </recommendedName>
</protein>
<accession>A0A5J4Z667</accession>
<evidence type="ECO:0000313" key="10">
    <source>
        <dbReference type="EMBL" id="KAA8498730.1"/>
    </source>
</evidence>
<dbReference type="InterPro" id="IPR004143">
    <property type="entry name" value="BPL_LPL_catalytic"/>
</dbReference>
<keyword evidence="4 10" id="KW-0808">Transferase</keyword>
<reference evidence="11" key="1">
    <citation type="journal article" date="2019" name="Nat. Commun.">
        <title>Expansion of phycobilisome linker gene families in mesophilic red algae.</title>
        <authorList>
            <person name="Lee J."/>
            <person name="Kim D."/>
            <person name="Bhattacharya D."/>
            <person name="Yoon H.S."/>
        </authorList>
    </citation>
    <scope>NUCLEOTIDE SEQUENCE [LARGE SCALE GENOMIC DNA]</scope>
    <source>
        <strain evidence="11">CCMP 1328</strain>
    </source>
</reference>
<dbReference type="PANTHER" id="PTHR10993:SF7">
    <property type="entry name" value="LIPOYLTRANSFERASE 2, MITOCHONDRIAL-RELATED"/>
    <property type="match status" value="1"/>
</dbReference>
<gene>
    <name evidence="10" type="ORF">FVE85_6315</name>
</gene>
<dbReference type="NCBIfam" id="TIGR00214">
    <property type="entry name" value="lipB"/>
    <property type="match status" value="1"/>
</dbReference>
<dbReference type="EMBL" id="VRMN01000001">
    <property type="protein sequence ID" value="KAA8498730.1"/>
    <property type="molecule type" value="Genomic_DNA"/>
</dbReference>
<feature type="binding site" evidence="7">
    <location>
        <begin position="136"/>
        <end position="138"/>
    </location>
    <ligand>
        <name>substrate</name>
    </ligand>
</feature>
<dbReference type="GO" id="GO:0033819">
    <property type="term" value="F:lipoyl(octanoyl) transferase activity"/>
    <property type="evidence" value="ECO:0007669"/>
    <property type="project" value="UniProtKB-EC"/>
</dbReference>
<proteinExistence type="inferred from homology"/>
<dbReference type="GO" id="GO:0009249">
    <property type="term" value="P:protein lipoylation"/>
    <property type="evidence" value="ECO:0007669"/>
    <property type="project" value="InterPro"/>
</dbReference>
<feature type="domain" description="BPL/LPL catalytic" evidence="9">
    <location>
        <begin position="21"/>
        <end position="208"/>
    </location>
</feature>
<dbReference type="PANTHER" id="PTHR10993">
    <property type="entry name" value="OCTANOYLTRANSFERASE"/>
    <property type="match status" value="1"/>
</dbReference>
<comment type="similarity">
    <text evidence="2">Belongs to the LipB family.</text>
</comment>
<dbReference type="OrthoDB" id="19908at2759"/>
<dbReference type="Pfam" id="PF21948">
    <property type="entry name" value="LplA-B_cat"/>
    <property type="match status" value="1"/>
</dbReference>
<dbReference type="InterPro" id="IPR020605">
    <property type="entry name" value="Octanoyltransferase_CS"/>
</dbReference>
<evidence type="ECO:0000256" key="5">
    <source>
        <dbReference type="ARBA" id="ARBA00023315"/>
    </source>
</evidence>
<dbReference type="Gene3D" id="3.30.930.10">
    <property type="entry name" value="Bira Bifunctional Protein, Domain 2"/>
    <property type="match status" value="1"/>
</dbReference>
<evidence type="ECO:0000313" key="11">
    <source>
        <dbReference type="Proteomes" id="UP000324585"/>
    </source>
</evidence>
<dbReference type="PROSITE" id="PS01313">
    <property type="entry name" value="LIPB"/>
    <property type="match status" value="1"/>
</dbReference>
<dbReference type="InterPro" id="IPR045864">
    <property type="entry name" value="aa-tRNA-synth_II/BPL/LPL"/>
</dbReference>
<dbReference type="InterPro" id="IPR000544">
    <property type="entry name" value="Octanoyltransferase"/>
</dbReference>
<sequence length="215" mass="23505">MNQIPPPLPGGQENAVSLDGRAFLHAVVVVEHAPVYTLGTGSTSDNVLFDPDCPPYGASLVRTERGGEVTYHGPGQLVLYPILHLGEHNSSFKKDLHWYVSKLEESVILTLAEYGLSAGRKKGLIGVWVGDAKYCAIGVKVSKWVTMHGLALNVSTDMEPFSYIVPCGIHEYAVGSLNSSRHVKCNVPLHEVKQRLLHNFANVFDVTFAPPSMIW</sequence>
<comment type="caution">
    <text evidence="10">The sequence shown here is derived from an EMBL/GenBank/DDBJ whole genome shotgun (WGS) entry which is preliminary data.</text>
</comment>
<dbReference type="SUPFAM" id="SSF55681">
    <property type="entry name" value="Class II aaRS and biotin synthetases"/>
    <property type="match status" value="1"/>
</dbReference>
<dbReference type="AlphaFoldDB" id="A0A5J4Z667"/>
<dbReference type="EC" id="2.3.1.181" evidence="3"/>
<keyword evidence="11" id="KW-1185">Reference proteome</keyword>
<evidence type="ECO:0000256" key="8">
    <source>
        <dbReference type="PIRSR" id="PIRSR016262-3"/>
    </source>
</evidence>
<dbReference type="PROSITE" id="PS51733">
    <property type="entry name" value="BPL_LPL_CATALYTIC"/>
    <property type="match status" value="1"/>
</dbReference>
<evidence type="ECO:0000256" key="7">
    <source>
        <dbReference type="PIRSR" id="PIRSR016262-2"/>
    </source>
</evidence>
<feature type="active site" description="Acyl-thioester intermediate" evidence="6">
    <location>
        <position position="167"/>
    </location>
</feature>
<feature type="binding site" evidence="7">
    <location>
        <begin position="65"/>
        <end position="72"/>
    </location>
    <ligand>
        <name>substrate</name>
    </ligand>
</feature>
<dbReference type="UniPathway" id="UPA00538">
    <property type="reaction ID" value="UER00592"/>
</dbReference>
<evidence type="ECO:0000256" key="3">
    <source>
        <dbReference type="ARBA" id="ARBA00012334"/>
    </source>
</evidence>
<organism evidence="10 11">
    <name type="scientific">Porphyridium purpureum</name>
    <name type="common">Red alga</name>
    <name type="synonym">Porphyridium cruentum</name>
    <dbReference type="NCBI Taxonomy" id="35688"/>
    <lineage>
        <taxon>Eukaryota</taxon>
        <taxon>Rhodophyta</taxon>
        <taxon>Bangiophyceae</taxon>
        <taxon>Porphyridiales</taxon>
        <taxon>Porphyridiaceae</taxon>
        <taxon>Porphyridium</taxon>
    </lineage>
</organism>
<dbReference type="PIRSF" id="PIRSF016262">
    <property type="entry name" value="LPLase"/>
    <property type="match status" value="1"/>
</dbReference>
<dbReference type="HAMAP" id="MF_00013">
    <property type="entry name" value="LipB"/>
    <property type="match status" value="1"/>
</dbReference>
<feature type="binding site" evidence="7">
    <location>
        <begin position="149"/>
        <end position="151"/>
    </location>
    <ligand>
        <name>substrate</name>
    </ligand>
</feature>
<dbReference type="Proteomes" id="UP000324585">
    <property type="component" value="Unassembled WGS sequence"/>
</dbReference>
<dbReference type="CDD" id="cd16444">
    <property type="entry name" value="LipB"/>
    <property type="match status" value="1"/>
</dbReference>
<evidence type="ECO:0000256" key="4">
    <source>
        <dbReference type="ARBA" id="ARBA00022679"/>
    </source>
</evidence>
<feature type="site" description="Lowers pKa of active site Cys" evidence="8">
    <location>
        <position position="133"/>
    </location>
</feature>
<name>A0A5J4Z667_PORPP</name>
<dbReference type="OMA" id="ENWIIRT"/>
<comment type="pathway">
    <text evidence="1">Protein modification; protein lipoylation via endogenous pathway; protein N(6)-(lipoyl)lysine from octanoyl-[acyl-carrier-protein]: step 1/2.</text>
</comment>